<gene>
    <name evidence="1" type="ORF">SAMN05216258_1682</name>
</gene>
<proteinExistence type="predicted"/>
<name>A0A1I3QUF4_9RHOB</name>
<accession>A0A1I3QUF4</accession>
<dbReference type="Proteomes" id="UP000199377">
    <property type="component" value="Unassembled WGS sequence"/>
</dbReference>
<reference evidence="1 2" key="1">
    <citation type="submission" date="2016-10" db="EMBL/GenBank/DDBJ databases">
        <authorList>
            <person name="de Groot N.N."/>
        </authorList>
    </citation>
    <scope>NUCLEOTIDE SEQUENCE [LARGE SCALE GENOMIC DNA]</scope>
    <source>
        <strain evidence="1 2">CGMCC 1.11030</strain>
    </source>
</reference>
<keyword evidence="2" id="KW-1185">Reference proteome</keyword>
<dbReference type="EMBL" id="FOQH01000067">
    <property type="protein sequence ID" value="SFJ37728.1"/>
    <property type="molecule type" value="Genomic_DNA"/>
</dbReference>
<sequence length="30" mass="3090">MAITGTMGRVIAFARPLLLSSLITISEIGG</sequence>
<evidence type="ECO:0000313" key="2">
    <source>
        <dbReference type="Proteomes" id="UP000199377"/>
    </source>
</evidence>
<evidence type="ECO:0000313" key="1">
    <source>
        <dbReference type="EMBL" id="SFJ37728.1"/>
    </source>
</evidence>
<dbReference type="AlphaFoldDB" id="A0A1I3QUF4"/>
<protein>
    <submittedName>
        <fullName evidence="1">Uncharacterized protein</fullName>
    </submittedName>
</protein>
<organism evidence="1 2">
    <name type="scientific">Albimonas pacifica</name>
    <dbReference type="NCBI Taxonomy" id="1114924"/>
    <lineage>
        <taxon>Bacteria</taxon>
        <taxon>Pseudomonadati</taxon>
        <taxon>Pseudomonadota</taxon>
        <taxon>Alphaproteobacteria</taxon>
        <taxon>Rhodobacterales</taxon>
        <taxon>Paracoccaceae</taxon>
        <taxon>Albimonas</taxon>
    </lineage>
</organism>